<feature type="transmembrane region" description="Helical" evidence="2">
    <location>
        <begin position="258"/>
        <end position="276"/>
    </location>
</feature>
<evidence type="ECO:0000256" key="2">
    <source>
        <dbReference type="SAM" id="Phobius"/>
    </source>
</evidence>
<feature type="region of interest" description="Disordered" evidence="1">
    <location>
        <begin position="15"/>
        <end position="43"/>
    </location>
</feature>
<keyword evidence="2" id="KW-1133">Transmembrane helix</keyword>
<gene>
    <name evidence="3" type="ORF">IV203_023596</name>
</gene>
<keyword evidence="2" id="KW-0472">Membrane</keyword>
<dbReference type="EMBL" id="JAGRRH010000026">
    <property type="protein sequence ID" value="KAG7341643.1"/>
    <property type="molecule type" value="Genomic_DNA"/>
</dbReference>
<organism evidence="3 4">
    <name type="scientific">Nitzschia inconspicua</name>
    <dbReference type="NCBI Taxonomy" id="303405"/>
    <lineage>
        <taxon>Eukaryota</taxon>
        <taxon>Sar</taxon>
        <taxon>Stramenopiles</taxon>
        <taxon>Ochrophyta</taxon>
        <taxon>Bacillariophyta</taxon>
        <taxon>Bacillariophyceae</taxon>
        <taxon>Bacillariophycidae</taxon>
        <taxon>Bacillariales</taxon>
        <taxon>Bacillariaceae</taxon>
        <taxon>Nitzschia</taxon>
    </lineage>
</organism>
<evidence type="ECO:0000256" key="1">
    <source>
        <dbReference type="SAM" id="MobiDB-lite"/>
    </source>
</evidence>
<reference evidence="3" key="2">
    <citation type="submission" date="2021-04" db="EMBL/GenBank/DDBJ databases">
        <authorList>
            <person name="Podell S."/>
        </authorList>
    </citation>
    <scope>NUCLEOTIDE SEQUENCE</scope>
    <source>
        <strain evidence="3">Hildebrandi</strain>
    </source>
</reference>
<dbReference type="Proteomes" id="UP000693970">
    <property type="component" value="Unassembled WGS sequence"/>
</dbReference>
<feature type="compositionally biased region" description="Basic residues" evidence="1">
    <location>
        <begin position="25"/>
        <end position="34"/>
    </location>
</feature>
<reference evidence="3" key="1">
    <citation type="journal article" date="2021" name="Sci. Rep.">
        <title>Diploid genomic architecture of Nitzschia inconspicua, an elite biomass production diatom.</title>
        <authorList>
            <person name="Oliver A."/>
            <person name="Podell S."/>
            <person name="Pinowska A."/>
            <person name="Traller J.C."/>
            <person name="Smith S.R."/>
            <person name="McClure R."/>
            <person name="Beliaev A."/>
            <person name="Bohutskyi P."/>
            <person name="Hill E.A."/>
            <person name="Rabines A."/>
            <person name="Zheng H."/>
            <person name="Allen L.Z."/>
            <person name="Kuo A."/>
            <person name="Grigoriev I.V."/>
            <person name="Allen A.E."/>
            <person name="Hazlebeck D."/>
            <person name="Allen E.E."/>
        </authorList>
    </citation>
    <scope>NUCLEOTIDE SEQUENCE</scope>
    <source>
        <strain evidence="3">Hildebrandi</strain>
    </source>
</reference>
<protein>
    <submittedName>
        <fullName evidence="3">Uncharacterized protein</fullName>
    </submittedName>
</protein>
<comment type="caution">
    <text evidence="3">The sequence shown here is derived from an EMBL/GenBank/DDBJ whole genome shotgun (WGS) entry which is preliminary data.</text>
</comment>
<evidence type="ECO:0000313" key="4">
    <source>
        <dbReference type="Proteomes" id="UP000693970"/>
    </source>
</evidence>
<dbReference type="AlphaFoldDB" id="A0A9K3KEN2"/>
<evidence type="ECO:0000313" key="3">
    <source>
        <dbReference type="EMBL" id="KAG7341643.1"/>
    </source>
</evidence>
<feature type="transmembrane region" description="Helical" evidence="2">
    <location>
        <begin position="154"/>
        <end position="171"/>
    </location>
</feature>
<keyword evidence="2" id="KW-0812">Transmembrane</keyword>
<name>A0A9K3KEN2_9STRA</name>
<sequence>MWEKRNIARNECRLNPETPATMSMKRPRSNRKTPMRWLDRSSAGQGGQRTVLLSVLLVSLCVSDEAVAFTPRSVQKNPRISLYSSLSWNNRQRYSIPTLELDTTVAHPEEGTDPRMQLQSSKHKRRLQNSSATTWRQWKNRLITKEDPLHSHKATGMMFILSSLGLVWYGLHDLFLHGWTAPVAFHGAPFVGLLGTLTFSSVAQSFSSIHLACHHRQGQPAVRNTFLCNAAVAILGSVSALWSSPWYPDILNGAPSKAFYLILDGIGLLGMADNLLHLKALIGSRQVASTDKLHVDGIGRVRYWKDVFVYMMPILIGAPFFLGIGWQFGIHRDRNFYLNLLQDGRFPHLQTGAVYSMVVVAMGASYSSLVVTLRDKKLISKSTEGFALTVVMASLIASLCQALRDPGVIPALLGL</sequence>
<feature type="transmembrane region" description="Helical" evidence="2">
    <location>
        <begin position="349"/>
        <end position="373"/>
    </location>
</feature>
<accession>A0A9K3KEN2</accession>
<feature type="transmembrane region" description="Helical" evidence="2">
    <location>
        <begin position="226"/>
        <end position="246"/>
    </location>
</feature>
<keyword evidence="4" id="KW-1185">Reference proteome</keyword>
<feature type="transmembrane region" description="Helical" evidence="2">
    <location>
        <begin position="307"/>
        <end position="329"/>
    </location>
</feature>
<dbReference type="OrthoDB" id="50809at2759"/>
<proteinExistence type="predicted"/>
<feature type="region of interest" description="Disordered" evidence="1">
    <location>
        <begin position="108"/>
        <end position="130"/>
    </location>
</feature>
<feature type="transmembrane region" description="Helical" evidence="2">
    <location>
        <begin position="183"/>
        <end position="206"/>
    </location>
</feature>